<dbReference type="SMART" id="SM01350">
    <property type="entry name" value="6PGD"/>
    <property type="match status" value="1"/>
</dbReference>
<evidence type="ECO:0000256" key="2">
    <source>
        <dbReference type="ARBA" id="ARBA00023002"/>
    </source>
</evidence>
<comment type="similarity">
    <text evidence="1">Belongs to the 6-phosphogluconate dehydrogenase family.</text>
</comment>
<dbReference type="AlphaFoldDB" id="A0A7K1GGM5"/>
<feature type="non-terminal residue" evidence="5">
    <location>
        <position position="1"/>
    </location>
</feature>
<dbReference type="EC" id="1.1.1.44" evidence="5"/>
<keyword evidence="2 5" id="KW-0560">Oxidoreductase</keyword>
<dbReference type="GO" id="GO:0006098">
    <property type="term" value="P:pentose-phosphate shunt"/>
    <property type="evidence" value="ECO:0007669"/>
    <property type="project" value="InterPro"/>
</dbReference>
<dbReference type="PANTHER" id="PTHR11811">
    <property type="entry name" value="6-PHOSPHOGLUCONATE DEHYDROGENASE"/>
    <property type="match status" value="1"/>
</dbReference>
<feature type="domain" description="6-phosphogluconate dehydrogenase C-terminal" evidence="4">
    <location>
        <begin position="1"/>
        <end position="83"/>
    </location>
</feature>
<keyword evidence="6" id="KW-1185">Reference proteome</keyword>
<dbReference type="InterPro" id="IPR006114">
    <property type="entry name" value="6PGDH_C"/>
</dbReference>
<dbReference type="Pfam" id="PF00393">
    <property type="entry name" value="6PGD"/>
    <property type="match status" value="1"/>
</dbReference>
<proteinExistence type="inferred from homology"/>
<dbReference type="Proteomes" id="UP000447545">
    <property type="component" value="Unassembled WGS sequence"/>
</dbReference>
<dbReference type="InterPro" id="IPR008927">
    <property type="entry name" value="6-PGluconate_DH-like_C_sf"/>
</dbReference>
<sequence length="83" mass="9298">CIIRSKFLGKIKEAYDKNPDLKSLLFDDFFKAAVKKSEAGWRKVVALAVQSGVPTPCFSTALSFFDGYRAERLPANLLQAQRD</sequence>
<dbReference type="EMBL" id="WJYA01000235">
    <property type="protein sequence ID" value="MTE28457.1"/>
    <property type="molecule type" value="Genomic_DNA"/>
</dbReference>
<evidence type="ECO:0000259" key="4">
    <source>
        <dbReference type="SMART" id="SM01350"/>
    </source>
</evidence>
<reference evidence="5 6" key="1">
    <citation type="submission" date="2019-11" db="EMBL/GenBank/DDBJ databases">
        <title>Winogradskyella ouciana sp. nov., isolated from the hadal seawater of the Mariana Trench.</title>
        <authorList>
            <person name="Liu R."/>
        </authorList>
    </citation>
    <scope>NUCLEOTIDE SEQUENCE [LARGE SCALE GENOMIC DNA]</scope>
    <source>
        <strain evidence="5 6">ZXX205</strain>
    </source>
</reference>
<evidence type="ECO:0000313" key="6">
    <source>
        <dbReference type="Proteomes" id="UP000447545"/>
    </source>
</evidence>
<evidence type="ECO:0000256" key="1">
    <source>
        <dbReference type="ARBA" id="ARBA00008419"/>
    </source>
</evidence>
<dbReference type="GO" id="GO:0004616">
    <property type="term" value="F:phosphogluconate dehydrogenase (decarboxylating) activity"/>
    <property type="evidence" value="ECO:0007669"/>
    <property type="project" value="UniProtKB-EC"/>
</dbReference>
<evidence type="ECO:0000313" key="5">
    <source>
        <dbReference type="EMBL" id="MTE28457.1"/>
    </source>
</evidence>
<comment type="caution">
    <text evidence="5">The sequence shown here is derived from an EMBL/GenBank/DDBJ whole genome shotgun (WGS) entry which is preliminary data.</text>
</comment>
<feature type="non-terminal residue" evidence="5">
    <location>
        <position position="83"/>
    </location>
</feature>
<evidence type="ECO:0000256" key="3">
    <source>
        <dbReference type="ARBA" id="ARBA00023064"/>
    </source>
</evidence>
<gene>
    <name evidence="5" type="ORF">F1003_16180</name>
</gene>
<name>A0A7K1GGM5_9FLAO</name>
<dbReference type="InterPro" id="IPR013328">
    <property type="entry name" value="6PGD_dom2"/>
</dbReference>
<keyword evidence="3" id="KW-0311">Gluconate utilization</keyword>
<dbReference type="InterPro" id="IPR006183">
    <property type="entry name" value="Pgluconate_DH"/>
</dbReference>
<dbReference type="GO" id="GO:0019521">
    <property type="term" value="P:D-gluconate metabolic process"/>
    <property type="evidence" value="ECO:0007669"/>
    <property type="project" value="UniProtKB-KW"/>
</dbReference>
<protein>
    <submittedName>
        <fullName evidence="5">NADP-dependent phosphogluconate dehydrogenase</fullName>
        <ecNumber evidence="5">1.1.1.44</ecNumber>
    </submittedName>
</protein>
<dbReference type="SUPFAM" id="SSF48179">
    <property type="entry name" value="6-phosphogluconate dehydrogenase C-terminal domain-like"/>
    <property type="match status" value="1"/>
</dbReference>
<organism evidence="5 6">
    <name type="scientific">Winogradskyella ouciana</name>
    <dbReference type="NCBI Taxonomy" id="2608631"/>
    <lineage>
        <taxon>Bacteria</taxon>
        <taxon>Pseudomonadati</taxon>
        <taxon>Bacteroidota</taxon>
        <taxon>Flavobacteriia</taxon>
        <taxon>Flavobacteriales</taxon>
        <taxon>Flavobacteriaceae</taxon>
        <taxon>Winogradskyella</taxon>
    </lineage>
</organism>
<dbReference type="Gene3D" id="1.10.1040.10">
    <property type="entry name" value="N-(1-d-carboxylethyl)-l-norvaline Dehydrogenase, domain 2"/>
    <property type="match status" value="1"/>
</dbReference>
<accession>A0A7K1GGM5</accession>